<keyword evidence="2" id="KW-1185">Reference proteome</keyword>
<sequence length="109" mass="12017">MKEVAIRPGQFPHLLLSMACAHPLPVRDLANRVTRRHGAQPASRAAALQAACRLCRAGWLAAARVRLFVARAWRWVQVYVLTPAGEELLDDLAAEGLTFSPPPLWRQAA</sequence>
<evidence type="ECO:0008006" key="3">
    <source>
        <dbReference type="Google" id="ProtNLM"/>
    </source>
</evidence>
<evidence type="ECO:0000313" key="1">
    <source>
        <dbReference type="EMBL" id="MVN88608.1"/>
    </source>
</evidence>
<comment type="caution">
    <text evidence="1">The sequence shown here is derived from an EMBL/GenBank/DDBJ whole genome shotgun (WGS) entry which is preliminary data.</text>
</comment>
<dbReference type="AlphaFoldDB" id="A0A7C9I142"/>
<reference evidence="1 2" key="1">
    <citation type="submission" date="2019-12" db="EMBL/GenBank/DDBJ databases">
        <title>Deinococcus sp. HMF7620 Genome sequencing and assembly.</title>
        <authorList>
            <person name="Kang H."/>
            <person name="Kim H."/>
            <person name="Joh K."/>
        </authorList>
    </citation>
    <scope>NUCLEOTIDE SEQUENCE [LARGE SCALE GENOMIC DNA]</scope>
    <source>
        <strain evidence="1 2">HMF7620</strain>
    </source>
</reference>
<dbReference type="RefSeq" id="WP_157460668.1">
    <property type="nucleotide sequence ID" value="NZ_WQLB01000031.1"/>
</dbReference>
<accession>A0A7C9I142</accession>
<dbReference type="EMBL" id="WQLB01000031">
    <property type="protein sequence ID" value="MVN88608.1"/>
    <property type="molecule type" value="Genomic_DNA"/>
</dbReference>
<organism evidence="1 2">
    <name type="scientific">Deinococcus arboris</name>
    <dbReference type="NCBI Taxonomy" id="2682977"/>
    <lineage>
        <taxon>Bacteria</taxon>
        <taxon>Thermotogati</taxon>
        <taxon>Deinococcota</taxon>
        <taxon>Deinococci</taxon>
        <taxon>Deinococcales</taxon>
        <taxon>Deinococcaceae</taxon>
        <taxon>Deinococcus</taxon>
    </lineage>
</organism>
<name>A0A7C9I142_9DEIO</name>
<dbReference type="PROSITE" id="PS51257">
    <property type="entry name" value="PROKAR_LIPOPROTEIN"/>
    <property type="match status" value="1"/>
</dbReference>
<gene>
    <name evidence="1" type="ORF">GO986_17875</name>
</gene>
<dbReference type="Proteomes" id="UP000483286">
    <property type="component" value="Unassembled WGS sequence"/>
</dbReference>
<proteinExistence type="predicted"/>
<protein>
    <recommendedName>
        <fullName evidence="3">MarR family transcriptional regulator</fullName>
    </recommendedName>
</protein>
<evidence type="ECO:0000313" key="2">
    <source>
        <dbReference type="Proteomes" id="UP000483286"/>
    </source>
</evidence>